<comment type="caution">
    <text evidence="1">The sequence shown here is derived from an EMBL/GenBank/DDBJ whole genome shotgun (WGS) entry which is preliminary data.</text>
</comment>
<dbReference type="Proteomes" id="UP000828390">
    <property type="component" value="Unassembled WGS sequence"/>
</dbReference>
<reference evidence="1" key="1">
    <citation type="journal article" date="2019" name="bioRxiv">
        <title>The Genome of the Zebra Mussel, Dreissena polymorpha: A Resource for Invasive Species Research.</title>
        <authorList>
            <person name="McCartney M.A."/>
            <person name="Auch B."/>
            <person name="Kono T."/>
            <person name="Mallez S."/>
            <person name="Zhang Y."/>
            <person name="Obille A."/>
            <person name="Becker A."/>
            <person name="Abrahante J.E."/>
            <person name="Garbe J."/>
            <person name="Badalamenti J.P."/>
            <person name="Herman A."/>
            <person name="Mangelson H."/>
            <person name="Liachko I."/>
            <person name="Sullivan S."/>
            <person name="Sone E.D."/>
            <person name="Koren S."/>
            <person name="Silverstein K.A.T."/>
            <person name="Beckman K.B."/>
            <person name="Gohl D.M."/>
        </authorList>
    </citation>
    <scope>NUCLEOTIDE SEQUENCE</scope>
    <source>
        <strain evidence="1">Duluth1</strain>
        <tissue evidence="1">Whole animal</tissue>
    </source>
</reference>
<gene>
    <name evidence="1" type="ORF">DPMN_065741</name>
</gene>
<keyword evidence="2" id="KW-1185">Reference proteome</keyword>
<name>A0A9D4BRI2_DREPO</name>
<proteinExistence type="predicted"/>
<dbReference type="SUPFAM" id="SSF101898">
    <property type="entry name" value="NHL repeat"/>
    <property type="match status" value="1"/>
</dbReference>
<protein>
    <submittedName>
        <fullName evidence="1">Uncharacterized protein</fullName>
    </submittedName>
</protein>
<evidence type="ECO:0000313" key="2">
    <source>
        <dbReference type="Proteomes" id="UP000828390"/>
    </source>
</evidence>
<accession>A0A9D4BRI2</accession>
<sequence length="401" mass="45661">MKLRSSKKQPAEVQELFEKLLINMRKLRNMQSCCESGIQDLKSSYKGQELMVQKMNNKIKSTMDTIVRSTLKKTPKVEQNKIHKLIHSTLFDIENITLNEAKNKLISIEASLKTGVETCIRYHHELKAVHELLLYSCQLYTKKKLCFIASRKCMDKIQQVETYLDENSLKLECSVLNHTIQETGHYFLKLSCLGGLVEGMPAYTDIEQYLYKLSSLVRVLWHNHVFTAQGKSEHTVAIPSDNATCTITAICVLPGGQVLVADWSNNKVKLLSDQYQVVSHWDMTAEPWSMCLITLSEVAVAVDNERNTHEVQFITVTQSQLALSRKFQLQHGCSDIAHHQGELFICSGSALFKYALSGKQVCILYEDRSNEWTGKNNRGFILITFLLLQGFSSRCTRDVLV</sequence>
<organism evidence="1 2">
    <name type="scientific">Dreissena polymorpha</name>
    <name type="common">Zebra mussel</name>
    <name type="synonym">Mytilus polymorpha</name>
    <dbReference type="NCBI Taxonomy" id="45954"/>
    <lineage>
        <taxon>Eukaryota</taxon>
        <taxon>Metazoa</taxon>
        <taxon>Spiralia</taxon>
        <taxon>Lophotrochozoa</taxon>
        <taxon>Mollusca</taxon>
        <taxon>Bivalvia</taxon>
        <taxon>Autobranchia</taxon>
        <taxon>Heteroconchia</taxon>
        <taxon>Euheterodonta</taxon>
        <taxon>Imparidentia</taxon>
        <taxon>Neoheterodontei</taxon>
        <taxon>Myida</taxon>
        <taxon>Dreissenoidea</taxon>
        <taxon>Dreissenidae</taxon>
        <taxon>Dreissena</taxon>
    </lineage>
</organism>
<dbReference type="EMBL" id="JAIWYP010000014">
    <property type="protein sequence ID" value="KAH3706355.1"/>
    <property type="molecule type" value="Genomic_DNA"/>
</dbReference>
<dbReference type="AlphaFoldDB" id="A0A9D4BRI2"/>
<evidence type="ECO:0000313" key="1">
    <source>
        <dbReference type="EMBL" id="KAH3706355.1"/>
    </source>
</evidence>
<reference evidence="1" key="2">
    <citation type="submission" date="2020-11" db="EMBL/GenBank/DDBJ databases">
        <authorList>
            <person name="McCartney M.A."/>
            <person name="Auch B."/>
            <person name="Kono T."/>
            <person name="Mallez S."/>
            <person name="Becker A."/>
            <person name="Gohl D.M."/>
            <person name="Silverstein K.A.T."/>
            <person name="Koren S."/>
            <person name="Bechman K.B."/>
            <person name="Herman A."/>
            <person name="Abrahante J.E."/>
            <person name="Garbe J."/>
        </authorList>
    </citation>
    <scope>NUCLEOTIDE SEQUENCE</scope>
    <source>
        <strain evidence="1">Duluth1</strain>
        <tissue evidence="1">Whole animal</tissue>
    </source>
</reference>